<dbReference type="Gene3D" id="3.40.50.300">
    <property type="entry name" value="P-loop containing nucleotide triphosphate hydrolases"/>
    <property type="match status" value="1"/>
</dbReference>
<reference evidence="4" key="1">
    <citation type="submission" date="2012-06" db="EMBL/GenBank/DDBJ databases">
        <title>The genome sequence of Coniosporium apollinis CBS 100218.</title>
        <authorList>
            <consortium name="The Broad Institute Genome Sequencing Platform"/>
            <person name="Cuomo C."/>
            <person name="Gorbushina A."/>
            <person name="Noack S."/>
            <person name="Walker B."/>
            <person name="Young S.K."/>
            <person name="Zeng Q."/>
            <person name="Gargeya S."/>
            <person name="Fitzgerald M."/>
            <person name="Haas B."/>
            <person name="Abouelleil A."/>
            <person name="Alvarado L."/>
            <person name="Arachchi H.M."/>
            <person name="Berlin A.M."/>
            <person name="Chapman S.B."/>
            <person name="Goldberg J."/>
            <person name="Griggs A."/>
            <person name="Gujja S."/>
            <person name="Hansen M."/>
            <person name="Howarth C."/>
            <person name="Imamovic A."/>
            <person name="Larimer J."/>
            <person name="McCowan C."/>
            <person name="Montmayeur A."/>
            <person name="Murphy C."/>
            <person name="Neiman D."/>
            <person name="Pearson M."/>
            <person name="Priest M."/>
            <person name="Roberts A."/>
            <person name="Saif S."/>
            <person name="Shea T."/>
            <person name="Sisk P."/>
            <person name="Sykes S."/>
            <person name="Wortman J."/>
            <person name="Nusbaum C."/>
            <person name="Birren B."/>
        </authorList>
    </citation>
    <scope>NUCLEOTIDE SEQUENCE [LARGE SCALE GENOMIC DNA]</scope>
    <source>
        <strain evidence="4">CBS 100218</strain>
    </source>
</reference>
<dbReference type="GO" id="GO:0016887">
    <property type="term" value="F:ATP hydrolysis activity"/>
    <property type="evidence" value="ECO:0007669"/>
    <property type="project" value="InterPro"/>
</dbReference>
<proteinExistence type="predicted"/>
<dbReference type="HOGENOM" id="CLU_004471_6_2_1"/>
<evidence type="ECO:0000313" key="4">
    <source>
        <dbReference type="Proteomes" id="UP000016924"/>
    </source>
</evidence>
<name>R7YGN1_CONA1</name>
<feature type="domain" description="AAA+ ATPase" evidence="2">
    <location>
        <begin position="469"/>
        <end position="599"/>
    </location>
</feature>
<gene>
    <name evidence="3" type="ORF">W97_00025</name>
</gene>
<dbReference type="InterPro" id="IPR054289">
    <property type="entry name" value="DUF7025"/>
</dbReference>
<dbReference type="PANTHER" id="PTHR46411">
    <property type="entry name" value="FAMILY ATPASE, PUTATIVE-RELATED"/>
    <property type="match status" value="1"/>
</dbReference>
<sequence>MAIEVFLPSGADGAVKHPKNDPVESSEPTSNGTATANGHVETPPQEKELEAPKEPQLPTGSKGEIKALVQRLKDGEIKIEERETYLSSLERKPYGEFAIVTKQVFSDKDKLEKTLVEINSPQLLTALKELVKYYPAEPLQFEKQATFEDPFMLLNHYVPELQAYKQKTDDDVAKEHIDLLIGFLESEAGEKGQEAKRLVRSSLITFDLLWVIFKPGELMYESKHGHERLYQLQRTGYGETNERGRFFEVSCGYTNSDGVRSGRSSTSLRIWERNEFVGQSPASVAGLSVFPLSFRGQQEELKDRLVQRGKQYLDIRGVTSYDYEGLFLYLKQPPADFYNECATYEGTWLPRTAAERIVVDNKTFLEELAKQKEDVCITCPEKKISGAEGVSYENSDADPLLCPPYVYGFNLEMKEWCRFFVDSLKPFGWVPNAMDQLVLPDAQRRLIRSLVTAHRFPDQARNEATLKGKGLIMLLHGPPGSGKTLTGELVAEHTKRPLLKISTGELGSWEHRITFELKRLLTYASIWHAIVLIDEADVFLEARRSGARDQLEQNSMVAIFLRQLEYFQGILFLTSNRVEVFDPAIKSRIHLALQYNAPDGGTRRQIWRQQLAKVPLEEAELDVERCLAVVVKAEMNGREIANAVNTARTLAAAEEGKLRLEHLETVLDVWSDFQSAIEKIEKDGQSWHERK</sequence>
<evidence type="ECO:0000313" key="3">
    <source>
        <dbReference type="EMBL" id="EON60816.1"/>
    </source>
</evidence>
<dbReference type="EMBL" id="JH767554">
    <property type="protein sequence ID" value="EON60816.1"/>
    <property type="molecule type" value="Genomic_DNA"/>
</dbReference>
<dbReference type="Pfam" id="PF22942">
    <property type="entry name" value="DUF7025"/>
    <property type="match status" value="1"/>
</dbReference>
<keyword evidence="4" id="KW-1185">Reference proteome</keyword>
<dbReference type="AlphaFoldDB" id="R7YGN1"/>
<feature type="compositionally biased region" description="Basic and acidic residues" evidence="1">
    <location>
        <begin position="44"/>
        <end position="53"/>
    </location>
</feature>
<dbReference type="GeneID" id="19897336"/>
<dbReference type="GO" id="GO:0005524">
    <property type="term" value="F:ATP binding"/>
    <property type="evidence" value="ECO:0007669"/>
    <property type="project" value="InterPro"/>
</dbReference>
<dbReference type="InterPro" id="IPR003593">
    <property type="entry name" value="AAA+_ATPase"/>
</dbReference>
<dbReference type="OrthoDB" id="10042665at2759"/>
<evidence type="ECO:0000256" key="1">
    <source>
        <dbReference type="SAM" id="MobiDB-lite"/>
    </source>
</evidence>
<dbReference type="Proteomes" id="UP000016924">
    <property type="component" value="Unassembled WGS sequence"/>
</dbReference>
<dbReference type="InterPro" id="IPR056599">
    <property type="entry name" value="AAA_lid_fung"/>
</dbReference>
<feature type="compositionally biased region" description="Polar residues" evidence="1">
    <location>
        <begin position="26"/>
        <end position="36"/>
    </location>
</feature>
<dbReference type="OMA" id="LQYATTW"/>
<organism evidence="3 4">
    <name type="scientific">Coniosporium apollinis (strain CBS 100218)</name>
    <name type="common">Rock-inhabiting black yeast</name>
    <dbReference type="NCBI Taxonomy" id="1168221"/>
    <lineage>
        <taxon>Eukaryota</taxon>
        <taxon>Fungi</taxon>
        <taxon>Dikarya</taxon>
        <taxon>Ascomycota</taxon>
        <taxon>Pezizomycotina</taxon>
        <taxon>Dothideomycetes</taxon>
        <taxon>Dothideomycetes incertae sedis</taxon>
        <taxon>Coniosporium</taxon>
    </lineage>
</organism>
<dbReference type="InterPro" id="IPR027417">
    <property type="entry name" value="P-loop_NTPase"/>
</dbReference>
<dbReference type="SUPFAM" id="SSF52540">
    <property type="entry name" value="P-loop containing nucleoside triphosphate hydrolases"/>
    <property type="match status" value="1"/>
</dbReference>
<dbReference type="Pfam" id="PF23232">
    <property type="entry name" value="AAA_lid_13"/>
    <property type="match status" value="1"/>
</dbReference>
<dbReference type="RefSeq" id="XP_007776133.1">
    <property type="nucleotide sequence ID" value="XM_007777943.1"/>
</dbReference>
<dbReference type="Pfam" id="PF00004">
    <property type="entry name" value="AAA"/>
    <property type="match status" value="1"/>
</dbReference>
<accession>R7YGN1</accession>
<dbReference type="InterPro" id="IPR003959">
    <property type="entry name" value="ATPase_AAA_core"/>
</dbReference>
<dbReference type="SMART" id="SM00382">
    <property type="entry name" value="AAA"/>
    <property type="match status" value="1"/>
</dbReference>
<dbReference type="STRING" id="1168221.R7YGN1"/>
<dbReference type="eggNOG" id="KOG0726">
    <property type="taxonomic scope" value="Eukaryota"/>
</dbReference>
<evidence type="ECO:0000259" key="2">
    <source>
        <dbReference type="SMART" id="SM00382"/>
    </source>
</evidence>
<dbReference type="PANTHER" id="PTHR46411:SF3">
    <property type="entry name" value="AAA+ ATPASE DOMAIN-CONTAINING PROTEIN"/>
    <property type="match status" value="1"/>
</dbReference>
<protein>
    <recommendedName>
        <fullName evidence="2">AAA+ ATPase domain-containing protein</fullName>
    </recommendedName>
</protein>
<dbReference type="CDD" id="cd19481">
    <property type="entry name" value="RecA-like_protease"/>
    <property type="match status" value="1"/>
</dbReference>
<feature type="region of interest" description="Disordered" evidence="1">
    <location>
        <begin position="1"/>
        <end position="64"/>
    </location>
</feature>